<name>A0A1G9ZXD6_9ACTO</name>
<evidence type="ECO:0000256" key="1">
    <source>
        <dbReference type="SAM" id="MobiDB-lite"/>
    </source>
</evidence>
<protein>
    <submittedName>
        <fullName evidence="2">Uncharacterized protein</fullName>
    </submittedName>
</protein>
<dbReference type="AlphaFoldDB" id="A0A1G9ZXD6"/>
<feature type="compositionally biased region" description="Polar residues" evidence="1">
    <location>
        <begin position="1"/>
        <end position="21"/>
    </location>
</feature>
<feature type="compositionally biased region" description="Low complexity" evidence="1">
    <location>
        <begin position="37"/>
        <end position="49"/>
    </location>
</feature>
<evidence type="ECO:0000313" key="3">
    <source>
        <dbReference type="Proteomes" id="UP000199671"/>
    </source>
</evidence>
<feature type="compositionally biased region" description="Low complexity" evidence="1">
    <location>
        <begin position="326"/>
        <end position="343"/>
    </location>
</feature>
<feature type="compositionally biased region" description="Polar residues" evidence="1">
    <location>
        <begin position="256"/>
        <end position="265"/>
    </location>
</feature>
<dbReference type="Proteomes" id="UP000199671">
    <property type="component" value="Unassembled WGS sequence"/>
</dbReference>
<dbReference type="EMBL" id="FNHU01000020">
    <property type="protein sequence ID" value="SDN25363.1"/>
    <property type="molecule type" value="Genomic_DNA"/>
</dbReference>
<sequence>MRPSQRRGQQAARPNTPTIRRSMSLLMRPSQRRGQQAARPNTPTTRTPASLLARRPRRKGQQGRRPNTPNRWPSPGGRWPFVGYRRERGALGRCVVGWGWLVEYALFVPEPSTLAGDWGARGRSRRALVVLGRGFLRAGVPAAVRPYFLIGAWTGRAKPLPAGTVFVAPRIRPGDAKHHPGLTLPPLSTPTFPHHTNQDPDLKHHVHAENSCRPKHVVVGLAGGVSSARVGRLARTRVRRRGRASAAGDALPTSVLAGNSASSRAPQRPRLARAVSAAPSRTSPGWTVIPSSGDEPGLPRPGRLRPPRSPLGNSCRIRLRPDRGGTARLPAPTAGATAPLVRGGRTRTRGCPRCTTLVATSGRDGPRAPT</sequence>
<feature type="region of interest" description="Disordered" evidence="1">
    <location>
        <begin position="236"/>
        <end position="349"/>
    </location>
</feature>
<feature type="region of interest" description="Disordered" evidence="1">
    <location>
        <begin position="1"/>
        <end position="79"/>
    </location>
</feature>
<accession>A0A1G9ZXD6</accession>
<proteinExistence type="predicted"/>
<gene>
    <name evidence="2" type="ORF">SAMN04487766_12018</name>
</gene>
<reference evidence="2 3" key="1">
    <citation type="submission" date="2016-10" db="EMBL/GenBank/DDBJ databases">
        <authorList>
            <person name="de Groot N.N."/>
        </authorList>
    </citation>
    <scope>NUCLEOTIDE SEQUENCE [LARGE SCALE GENOMIC DNA]</scope>
    <source>
        <strain evidence="2 3">KPR-7B</strain>
    </source>
</reference>
<organism evidence="2 3">
    <name type="scientific">Actinomyces ruminicola</name>
    <dbReference type="NCBI Taxonomy" id="332524"/>
    <lineage>
        <taxon>Bacteria</taxon>
        <taxon>Bacillati</taxon>
        <taxon>Actinomycetota</taxon>
        <taxon>Actinomycetes</taxon>
        <taxon>Actinomycetales</taxon>
        <taxon>Actinomycetaceae</taxon>
        <taxon>Actinomyces</taxon>
    </lineage>
</organism>
<evidence type="ECO:0000313" key="2">
    <source>
        <dbReference type="EMBL" id="SDN25363.1"/>
    </source>
</evidence>